<protein>
    <submittedName>
        <fullName evidence="3">Uncharacterized protein</fullName>
    </submittedName>
</protein>
<keyword evidence="1" id="KW-0175">Coiled coil</keyword>
<feature type="region of interest" description="Disordered" evidence="2">
    <location>
        <begin position="1"/>
        <end position="108"/>
    </location>
</feature>
<keyword evidence="4" id="KW-1185">Reference proteome</keyword>
<dbReference type="EMBL" id="ML119661">
    <property type="protein sequence ID" value="RPA84082.1"/>
    <property type="molecule type" value="Genomic_DNA"/>
</dbReference>
<feature type="region of interest" description="Disordered" evidence="2">
    <location>
        <begin position="491"/>
        <end position="568"/>
    </location>
</feature>
<gene>
    <name evidence="3" type="ORF">BJ508DRAFT_324069</name>
</gene>
<accession>A0A3N4ID79</accession>
<name>A0A3N4ID79_ASCIM</name>
<organism evidence="3 4">
    <name type="scientific">Ascobolus immersus RN42</name>
    <dbReference type="NCBI Taxonomy" id="1160509"/>
    <lineage>
        <taxon>Eukaryota</taxon>
        <taxon>Fungi</taxon>
        <taxon>Dikarya</taxon>
        <taxon>Ascomycota</taxon>
        <taxon>Pezizomycotina</taxon>
        <taxon>Pezizomycetes</taxon>
        <taxon>Pezizales</taxon>
        <taxon>Ascobolaceae</taxon>
        <taxon>Ascobolus</taxon>
    </lineage>
</organism>
<feature type="compositionally biased region" description="Polar residues" evidence="2">
    <location>
        <begin position="1"/>
        <end position="10"/>
    </location>
</feature>
<proteinExistence type="predicted"/>
<dbReference type="Proteomes" id="UP000275078">
    <property type="component" value="Unassembled WGS sequence"/>
</dbReference>
<evidence type="ECO:0000256" key="2">
    <source>
        <dbReference type="SAM" id="MobiDB-lite"/>
    </source>
</evidence>
<feature type="compositionally biased region" description="Low complexity" evidence="2">
    <location>
        <begin position="537"/>
        <end position="560"/>
    </location>
</feature>
<feature type="compositionally biased region" description="Polar residues" evidence="2">
    <location>
        <begin position="74"/>
        <end position="89"/>
    </location>
</feature>
<reference evidence="3 4" key="1">
    <citation type="journal article" date="2018" name="Nat. Ecol. Evol.">
        <title>Pezizomycetes genomes reveal the molecular basis of ectomycorrhizal truffle lifestyle.</title>
        <authorList>
            <person name="Murat C."/>
            <person name="Payen T."/>
            <person name="Noel B."/>
            <person name="Kuo A."/>
            <person name="Morin E."/>
            <person name="Chen J."/>
            <person name="Kohler A."/>
            <person name="Krizsan K."/>
            <person name="Balestrini R."/>
            <person name="Da Silva C."/>
            <person name="Montanini B."/>
            <person name="Hainaut M."/>
            <person name="Levati E."/>
            <person name="Barry K.W."/>
            <person name="Belfiori B."/>
            <person name="Cichocki N."/>
            <person name="Clum A."/>
            <person name="Dockter R.B."/>
            <person name="Fauchery L."/>
            <person name="Guy J."/>
            <person name="Iotti M."/>
            <person name="Le Tacon F."/>
            <person name="Lindquist E.A."/>
            <person name="Lipzen A."/>
            <person name="Malagnac F."/>
            <person name="Mello A."/>
            <person name="Molinier V."/>
            <person name="Miyauchi S."/>
            <person name="Poulain J."/>
            <person name="Riccioni C."/>
            <person name="Rubini A."/>
            <person name="Sitrit Y."/>
            <person name="Splivallo R."/>
            <person name="Traeger S."/>
            <person name="Wang M."/>
            <person name="Zifcakova L."/>
            <person name="Wipf D."/>
            <person name="Zambonelli A."/>
            <person name="Paolocci F."/>
            <person name="Nowrousian M."/>
            <person name="Ottonello S."/>
            <person name="Baldrian P."/>
            <person name="Spatafora J.W."/>
            <person name="Henrissat B."/>
            <person name="Nagy L.G."/>
            <person name="Aury J.M."/>
            <person name="Wincker P."/>
            <person name="Grigoriev I.V."/>
            <person name="Bonfante P."/>
            <person name="Martin F.M."/>
        </authorList>
    </citation>
    <scope>NUCLEOTIDE SEQUENCE [LARGE SCALE GENOMIC DNA]</scope>
    <source>
        <strain evidence="3 4">RN42</strain>
    </source>
</reference>
<evidence type="ECO:0000313" key="4">
    <source>
        <dbReference type="Proteomes" id="UP000275078"/>
    </source>
</evidence>
<feature type="compositionally biased region" description="Polar residues" evidence="2">
    <location>
        <begin position="513"/>
        <end position="526"/>
    </location>
</feature>
<evidence type="ECO:0000256" key="1">
    <source>
        <dbReference type="SAM" id="Coils"/>
    </source>
</evidence>
<feature type="coiled-coil region" evidence="1">
    <location>
        <begin position="703"/>
        <end position="730"/>
    </location>
</feature>
<sequence>MGRSSFTSRPSAKIIPHSPRSQYTQIPPAYRPTFQQSDSPKAEIRTHQNCCDPDSPTSSQEFLTTTPSPTPSPATENKSGQETGHPSTDQTRRIKHGASRPNSSRQSLRKELALKSRTLLLDHIQNTFSNAPVARTINHVFLSRSTAELEGYRWQCTGGYKMPGREGRKGAVRSLTSFSTEQHEELAAALEDGRLRCVLLDDERRDDDGMADRNQRSNGWSDCDEEEDISLVHTDADDDAAPPWEKAELSRFSESKTMLFNLITRTLPGVINSIDDVHIARHTTEQLGYVWEFKHGYMFPFDMSQKGGKFRSLNTFTIQDHIELREALEYGSLVVAPKQEHAFRGLRSVTSLSVVLQDGDSGLKVSDMADMGSNGDGLREEVRKSEELENVEVDTLDVEPIEVPACGENADGCFPDGQAKMSSRFSVVSSPGTDEVLQTLGIESGEHCLKDVEDDEQVDVNEDRPIPTECHELEFTNFRVKRFPGLKADHSLSQGRKRKHAELEPSNAPLSVHASNLAGNEDTQLSAPREPTPPTHSPITTHNISSSPSPTQTSPTSNSPDQPAIHYNPKYQTGLRARGIASKHLLLSHLTSNFPHLSLTLDNIFLHPWHTYRWEFSGGYTLPMRPSRERHAKSLFAFTVSEHAELAAALRDGRLKAVLLAEAEERPRNTDFKKKDVGLAAQVEETSSGGTEVSESQVAGDWTSIEQRRIQELEVELLQARREIENFERREAVMLSVIEGRKGADSRGLRLDSLAQYRFTFAEEARLKPLVLTAVVGVDRVDLGFCCGGKKGRCLVELERDD</sequence>
<evidence type="ECO:0000313" key="3">
    <source>
        <dbReference type="EMBL" id="RPA84082.1"/>
    </source>
</evidence>
<dbReference type="AlphaFoldDB" id="A0A3N4ID79"/>